<keyword evidence="3" id="KW-1185">Reference proteome</keyword>
<reference evidence="4" key="1">
    <citation type="submission" date="2017-02" db="UniProtKB">
        <authorList>
            <consortium name="WormBaseParasite"/>
        </authorList>
    </citation>
    <scope>IDENTIFICATION</scope>
</reference>
<protein>
    <submittedName>
        <fullName evidence="4">C2 domain-containing protein</fullName>
    </submittedName>
</protein>
<comment type="similarity">
    <text evidence="1">Belongs to the copine family.</text>
</comment>
<dbReference type="SUPFAM" id="SSF53300">
    <property type="entry name" value="vWA-like"/>
    <property type="match status" value="1"/>
</dbReference>
<dbReference type="Pfam" id="PF00168">
    <property type="entry name" value="C2"/>
    <property type="match status" value="2"/>
</dbReference>
<dbReference type="InterPro" id="IPR010734">
    <property type="entry name" value="Copine_C"/>
</dbReference>
<dbReference type="PROSITE" id="PS50004">
    <property type="entry name" value="C2"/>
    <property type="match status" value="1"/>
</dbReference>
<dbReference type="GO" id="GO:0005886">
    <property type="term" value="C:plasma membrane"/>
    <property type="evidence" value="ECO:0007669"/>
    <property type="project" value="TreeGrafter"/>
</dbReference>
<dbReference type="GO" id="GO:0071277">
    <property type="term" value="P:cellular response to calcium ion"/>
    <property type="evidence" value="ECO:0007669"/>
    <property type="project" value="TreeGrafter"/>
</dbReference>
<proteinExistence type="inferred from homology"/>
<dbReference type="InterPro" id="IPR045052">
    <property type="entry name" value="Copine"/>
</dbReference>
<dbReference type="Proteomes" id="UP000038045">
    <property type="component" value="Unplaced"/>
</dbReference>
<name>A0A0N5A3T7_PARTI</name>
<organism evidence="3 4">
    <name type="scientific">Parastrongyloides trichosuri</name>
    <name type="common">Possum-specific nematode worm</name>
    <dbReference type="NCBI Taxonomy" id="131310"/>
    <lineage>
        <taxon>Eukaryota</taxon>
        <taxon>Metazoa</taxon>
        <taxon>Ecdysozoa</taxon>
        <taxon>Nematoda</taxon>
        <taxon>Chromadorea</taxon>
        <taxon>Rhabditida</taxon>
        <taxon>Tylenchina</taxon>
        <taxon>Panagrolaimomorpha</taxon>
        <taxon>Strongyloidoidea</taxon>
        <taxon>Strongyloididae</taxon>
        <taxon>Parastrongyloides</taxon>
    </lineage>
</organism>
<accession>A0A0N5A3T7</accession>
<dbReference type="InterPro" id="IPR000008">
    <property type="entry name" value="C2_dom"/>
</dbReference>
<dbReference type="SUPFAM" id="SSF49562">
    <property type="entry name" value="C2 domain (Calcium/lipid-binding domain, CaLB)"/>
    <property type="match status" value="2"/>
</dbReference>
<dbReference type="PANTHER" id="PTHR10857">
    <property type="entry name" value="COPINE"/>
    <property type="match status" value="1"/>
</dbReference>
<dbReference type="AlphaFoldDB" id="A0A0N5A3T7"/>
<dbReference type="WBParaSite" id="PTRK_0001629100.1">
    <property type="protein sequence ID" value="PTRK_0001629100.1"/>
    <property type="gene ID" value="PTRK_0001629100"/>
</dbReference>
<sequence length="526" mass="60345">MAEEYLNTSEMLDFQISCTNLPMESYSGCKVVGFVKTSETYKQFFDSGVFMNNINPVFDNMGSIIYHFEGMQMIRFIIYSVDPVTNTENYTIGESFVNLHDLMVLGGAANTKVVRDETKIDPKQADSLIRVRAIKSKKDLATLIKIRASGLSSLNEYPLSPYFTVQVYDKEETNNIGLLHKSEIKRNERNPEWKSFVILTKYFNLFKDSMIKITLYNYNPNTMDSLIGSFDTTFFQLLQGQALKFSLNNKAGAKINNMAVDIQEFKPYEMPSFFDIVTKEKMGFFFSVAIDFSSFNRSTTDPNGCHSEVDDKKSDYLEALECIFNDLTQRGPAEKICVFGFGARPKNSSKTSHLIPLVCEQTNKSYFKNFNNLQNSYRKFLKNYQLSDECDYSEVIHYIRGIAKAAQTQLPNERSYFVLIIMTHGVVKHNRKIIDAIVACSTLPISVIIVPIENDVNYFPKNNNDKFNNIFLPQIKNSDNSPLLREVITLVQPSMIKEHKLSKLVLQNIPRHVESWAFNYGYKKNL</sequence>
<dbReference type="STRING" id="131310.A0A0N5A3T7"/>
<dbReference type="Pfam" id="PF07002">
    <property type="entry name" value="Copine"/>
    <property type="match status" value="1"/>
</dbReference>
<evidence type="ECO:0000259" key="2">
    <source>
        <dbReference type="PROSITE" id="PS50004"/>
    </source>
</evidence>
<dbReference type="PANTHER" id="PTHR10857:SF111">
    <property type="entry name" value="VWFA DOMAIN-CONTAINING PROTEIN"/>
    <property type="match status" value="1"/>
</dbReference>
<dbReference type="InterPro" id="IPR035892">
    <property type="entry name" value="C2_domain_sf"/>
</dbReference>
<dbReference type="InterPro" id="IPR036465">
    <property type="entry name" value="vWFA_dom_sf"/>
</dbReference>
<dbReference type="Gene3D" id="2.60.40.150">
    <property type="entry name" value="C2 domain"/>
    <property type="match status" value="1"/>
</dbReference>
<evidence type="ECO:0000313" key="3">
    <source>
        <dbReference type="Proteomes" id="UP000038045"/>
    </source>
</evidence>
<evidence type="ECO:0000313" key="4">
    <source>
        <dbReference type="WBParaSite" id="PTRK_0001629100.1"/>
    </source>
</evidence>
<evidence type="ECO:0000256" key="1">
    <source>
        <dbReference type="ARBA" id="ARBA00009048"/>
    </source>
</evidence>
<dbReference type="GO" id="GO:0005544">
    <property type="term" value="F:calcium-dependent phospholipid binding"/>
    <property type="evidence" value="ECO:0007669"/>
    <property type="project" value="InterPro"/>
</dbReference>
<feature type="domain" description="C2" evidence="2">
    <location>
        <begin position="120"/>
        <end position="247"/>
    </location>
</feature>